<keyword evidence="1" id="KW-0472">Membrane</keyword>
<sequence length="117" mass="12436">MRGFLLRLLLNSVALWIVAQLYSGVFFAPGSGLLDYLVAGLILGLANALIRPILLLLTLPLNLVTLGLFTLVVNAVVLVLVASFTNLEVRGFGGAFIGAIILAIVSYLLNTLVGDRK</sequence>
<gene>
    <name evidence="2" type="ordered locus">Mesil_0099</name>
</gene>
<dbReference type="eggNOG" id="COG1950">
    <property type="taxonomic scope" value="Bacteria"/>
</dbReference>
<dbReference type="RefSeq" id="WP_013156652.1">
    <property type="nucleotide sequence ID" value="NC_014212.1"/>
</dbReference>
<reference evidence="2 3" key="1">
    <citation type="journal article" date="2010" name="Stand. Genomic Sci.">
        <title>Complete genome sequence of Meiothermus silvanus type strain (VI-R2).</title>
        <authorList>
            <person name="Sikorski J."/>
            <person name="Tindall B.J."/>
            <person name="Lowry S."/>
            <person name="Lucas S."/>
            <person name="Nolan M."/>
            <person name="Copeland A."/>
            <person name="Glavina Del Rio T."/>
            <person name="Tice H."/>
            <person name="Cheng J.F."/>
            <person name="Han C."/>
            <person name="Pitluck S."/>
            <person name="Liolios K."/>
            <person name="Ivanova N."/>
            <person name="Mavromatis K."/>
            <person name="Mikhailova N."/>
            <person name="Pati A."/>
            <person name="Goodwin L."/>
            <person name="Chen A."/>
            <person name="Palaniappan K."/>
            <person name="Land M."/>
            <person name="Hauser L."/>
            <person name="Chang Y.J."/>
            <person name="Jeffries C.D."/>
            <person name="Rohde M."/>
            <person name="Goker M."/>
            <person name="Woyke T."/>
            <person name="Bristow J."/>
            <person name="Eisen J.A."/>
            <person name="Markowitz V."/>
            <person name="Hugenholtz P."/>
            <person name="Kyrpides N.C."/>
            <person name="Klenk H.P."/>
            <person name="Lapidus A."/>
        </authorList>
    </citation>
    <scope>NUCLEOTIDE SEQUENCE [LARGE SCALE GENOMIC DNA]</scope>
    <source>
        <strain evidence="3">ATCC 700542 / DSM 9946 / VI-R2</strain>
    </source>
</reference>
<keyword evidence="1" id="KW-1133">Transmembrane helix</keyword>
<dbReference type="AlphaFoldDB" id="D7BGP0"/>
<name>D7BGP0_ALLS1</name>
<dbReference type="KEGG" id="msv:Mesil_0099"/>
<dbReference type="EMBL" id="CP002042">
    <property type="protein sequence ID" value="ADH62044.1"/>
    <property type="molecule type" value="Genomic_DNA"/>
</dbReference>
<organism evidence="2 3">
    <name type="scientific">Allomeiothermus silvanus (strain ATCC 700542 / DSM 9946 / NBRC 106475 / NCIMB 13440 / VI-R2)</name>
    <name type="common">Thermus silvanus</name>
    <dbReference type="NCBI Taxonomy" id="526227"/>
    <lineage>
        <taxon>Bacteria</taxon>
        <taxon>Thermotogati</taxon>
        <taxon>Deinococcota</taxon>
        <taxon>Deinococci</taxon>
        <taxon>Thermales</taxon>
        <taxon>Thermaceae</taxon>
        <taxon>Allomeiothermus</taxon>
    </lineage>
</organism>
<protein>
    <recommendedName>
        <fullName evidence="4">Phage holin family protein</fullName>
    </recommendedName>
</protein>
<keyword evidence="1" id="KW-0812">Transmembrane</keyword>
<keyword evidence="3" id="KW-1185">Reference proteome</keyword>
<feature type="transmembrane region" description="Helical" evidence="1">
    <location>
        <begin position="62"/>
        <end position="85"/>
    </location>
</feature>
<dbReference type="HOGENOM" id="CLU_120441_0_2_0"/>
<feature type="transmembrane region" description="Helical" evidence="1">
    <location>
        <begin position="33"/>
        <end position="50"/>
    </location>
</feature>
<proteinExistence type="predicted"/>
<feature type="transmembrane region" description="Helical" evidence="1">
    <location>
        <begin position="91"/>
        <end position="113"/>
    </location>
</feature>
<evidence type="ECO:0000313" key="3">
    <source>
        <dbReference type="Proteomes" id="UP000001916"/>
    </source>
</evidence>
<evidence type="ECO:0000256" key="1">
    <source>
        <dbReference type="SAM" id="Phobius"/>
    </source>
</evidence>
<dbReference type="InterPro" id="IPR007165">
    <property type="entry name" value="Phage_holin_4_2"/>
</dbReference>
<dbReference type="Proteomes" id="UP000001916">
    <property type="component" value="Chromosome"/>
</dbReference>
<evidence type="ECO:0000313" key="2">
    <source>
        <dbReference type="EMBL" id="ADH62044.1"/>
    </source>
</evidence>
<dbReference type="PANTHER" id="PTHR37309:SF1">
    <property type="entry name" value="SLR0284 PROTEIN"/>
    <property type="match status" value="1"/>
</dbReference>
<evidence type="ECO:0008006" key="4">
    <source>
        <dbReference type="Google" id="ProtNLM"/>
    </source>
</evidence>
<dbReference type="PANTHER" id="PTHR37309">
    <property type="entry name" value="SLR0284 PROTEIN"/>
    <property type="match status" value="1"/>
</dbReference>
<dbReference type="Pfam" id="PF04020">
    <property type="entry name" value="Phage_holin_4_2"/>
    <property type="match status" value="1"/>
</dbReference>
<accession>D7BGP0</accession>
<dbReference type="OrthoDB" id="27599at2"/>